<dbReference type="Gene3D" id="1.10.287.130">
    <property type="match status" value="1"/>
</dbReference>
<evidence type="ECO:0000256" key="3">
    <source>
        <dbReference type="ARBA" id="ARBA00022553"/>
    </source>
</evidence>
<protein>
    <recommendedName>
        <fullName evidence="2">histidine kinase</fullName>
        <ecNumber evidence="2">2.7.13.3</ecNumber>
    </recommendedName>
</protein>
<keyword evidence="3" id="KW-0597">Phosphoprotein</keyword>
<evidence type="ECO:0000259" key="9">
    <source>
        <dbReference type="PROSITE" id="PS50110"/>
    </source>
</evidence>
<dbReference type="InterPro" id="IPR003661">
    <property type="entry name" value="HisK_dim/P_dom"/>
</dbReference>
<evidence type="ECO:0000256" key="4">
    <source>
        <dbReference type="ARBA" id="ARBA00022679"/>
    </source>
</evidence>
<keyword evidence="11" id="KW-1185">Reference proteome</keyword>
<dbReference type="PANTHER" id="PTHR43047">
    <property type="entry name" value="TWO-COMPONENT HISTIDINE PROTEIN KINASE"/>
    <property type="match status" value="1"/>
</dbReference>
<proteinExistence type="predicted"/>
<dbReference type="PRINTS" id="PR00344">
    <property type="entry name" value="BCTRLSENSOR"/>
</dbReference>
<dbReference type="SUPFAM" id="SSF52172">
    <property type="entry name" value="CheY-like"/>
    <property type="match status" value="1"/>
</dbReference>
<dbReference type="SUPFAM" id="SSF47384">
    <property type="entry name" value="Homodimeric domain of signal transducing histidine kinase"/>
    <property type="match status" value="1"/>
</dbReference>
<dbReference type="VEuPathDB" id="FungiDB:A1O9_01238"/>
<comment type="catalytic activity">
    <reaction evidence="1">
        <text>ATP + protein L-histidine = ADP + protein N-phospho-L-histidine.</text>
        <dbReference type="EC" id="2.7.13.3"/>
    </reaction>
</comment>
<dbReference type="InterPro" id="IPR005467">
    <property type="entry name" value="His_kinase_dom"/>
</dbReference>
<comment type="caution">
    <text evidence="10">The sequence shown here is derived from an EMBL/GenBank/DDBJ whole genome shotgun (WGS) entry which is preliminary data.</text>
</comment>
<dbReference type="InterPro" id="IPR003594">
    <property type="entry name" value="HATPase_dom"/>
</dbReference>
<dbReference type="InterPro" id="IPR011006">
    <property type="entry name" value="CheY-like_superfamily"/>
</dbReference>
<feature type="region of interest" description="Disordered" evidence="7">
    <location>
        <begin position="333"/>
        <end position="394"/>
    </location>
</feature>
<evidence type="ECO:0000313" key="10">
    <source>
        <dbReference type="EMBL" id="KEF63261.1"/>
    </source>
</evidence>
<comment type="caution">
    <text evidence="6">Lacks conserved residue(s) required for the propagation of feature annotation.</text>
</comment>
<keyword evidence="4" id="KW-0808">Transferase</keyword>
<evidence type="ECO:0000259" key="8">
    <source>
        <dbReference type="PROSITE" id="PS50109"/>
    </source>
</evidence>
<keyword evidence="5" id="KW-0418">Kinase</keyword>
<evidence type="ECO:0000256" key="2">
    <source>
        <dbReference type="ARBA" id="ARBA00012438"/>
    </source>
</evidence>
<dbReference type="CDD" id="cd00082">
    <property type="entry name" value="HisKA"/>
    <property type="match status" value="1"/>
</dbReference>
<dbReference type="InterPro" id="IPR004358">
    <property type="entry name" value="Sig_transdc_His_kin-like_C"/>
</dbReference>
<dbReference type="OrthoDB" id="303614at2759"/>
<dbReference type="EC" id="2.7.13.3" evidence="2"/>
<evidence type="ECO:0000256" key="6">
    <source>
        <dbReference type="PROSITE-ProRule" id="PRU00169"/>
    </source>
</evidence>
<dbReference type="STRING" id="1182545.A0A072PTW1"/>
<feature type="region of interest" description="Disordered" evidence="7">
    <location>
        <begin position="635"/>
        <end position="658"/>
    </location>
</feature>
<organism evidence="10 11">
    <name type="scientific">Exophiala aquamarina CBS 119918</name>
    <dbReference type="NCBI Taxonomy" id="1182545"/>
    <lineage>
        <taxon>Eukaryota</taxon>
        <taxon>Fungi</taxon>
        <taxon>Dikarya</taxon>
        <taxon>Ascomycota</taxon>
        <taxon>Pezizomycotina</taxon>
        <taxon>Eurotiomycetes</taxon>
        <taxon>Chaetothyriomycetidae</taxon>
        <taxon>Chaetothyriales</taxon>
        <taxon>Herpotrichiellaceae</taxon>
        <taxon>Exophiala</taxon>
    </lineage>
</organism>
<dbReference type="RefSeq" id="XP_013265851.1">
    <property type="nucleotide sequence ID" value="XM_013410397.1"/>
</dbReference>
<dbReference type="Gene3D" id="3.30.565.10">
    <property type="entry name" value="Histidine kinase-like ATPase, C-terminal domain"/>
    <property type="match status" value="1"/>
</dbReference>
<dbReference type="InterPro" id="IPR036097">
    <property type="entry name" value="HisK_dim/P_sf"/>
</dbReference>
<feature type="domain" description="Response regulatory" evidence="9">
    <location>
        <begin position="1083"/>
        <end position="1134"/>
    </location>
</feature>
<name>A0A072PTW1_9EURO</name>
<dbReference type="Pfam" id="PF02518">
    <property type="entry name" value="HATPase_c"/>
    <property type="match status" value="1"/>
</dbReference>
<dbReference type="FunFam" id="3.30.450.40:FF:000083">
    <property type="entry name" value="Sensor histidine kinase/response regulator, putative (AFU_orthologue AFUA_4G00660)"/>
    <property type="match status" value="1"/>
</dbReference>
<dbReference type="Pfam" id="PF00512">
    <property type="entry name" value="HisKA"/>
    <property type="match status" value="1"/>
</dbReference>
<accession>A0A072PTW1</accession>
<sequence>MSQTPPHSKALELFRERVVSRYTVATKDLPRPESGVDVTVPDPSASQVFVPKSSGDPALTAFAQLGALRLDASRALISLIDTTHQYVLAEATKSLSSQSDERHDLNDGLWIGSVVLPRESGICEVVLTSDKIHSTRNSEEGLADITDKDEIVIIQDLRQDSRYCMRRYVKDGPQLRFYAGAPIRNVGGTIVGAFAVLDDKPRQGLPASEKMFMVDMSKTIMKHIESIRIQAEFQRRDKLVVGLESFVQGLSEIPRSQPTNPNQNAQGTVVQGVPITEEALRQISHGSDISSMRSLSMWEIALPSGCKSLFSRASNIIRESAGYDGVAFFYVSSSSSTGSSSRRQFQASETGGEKSRYSSTSSTSSELSQSALPASTPDPHQSESSFEDLSGNEETNLDGLSPILGFALSKTDEQTRPSDQTRFPRFRLRDLQKLMGTRPRGRVYFLDRSGYTMPGDSSSSGSGADIPAGNPGESLPPLTTGQPGSGHSKKRSAQVNSLLKIHPQARTFICLPLWDHNRQRWFAFCICWIVTPTRDPTVDGDLNFMRIFCNNITNALYHLDTLDSEEAKSSFVASISHELRSPLHGVLGATNFLYDSELNRYQLEMVDSITNSGRTLLDTLEHVMDFTKINNFTKSKSTSSDNTKLEDKKSSATSRKNDIRRSSLTTSVDLCELVEEVVEAVFMGFTFQHDFLYSDDTSETDRPNLVTRPSDLANSRRSLHQRGRVRLALEIPPIDNTVAAIQPGAWRRIVMNIVGNALKYTNQGLITISLTLSAFEDDPQQSGEQGQDVITLTVKDSGIGMSNEFLQNRLFKPFSQEDSFSSGTGLGLSIVDQIVKSLGGYVDVSSARGLGTTITVCANACRGTSRSRRSDHASPQAIAKSLSKLHVTVLEDTSSKASTANPEGQRGAEAEFCRILLSNLNRWFGVETAIQSTWIHGSADLIICLEPSFRLIESIRSQARDQGSPAPPILVISHDALEMAVLRRDVRIQSEESVIEITHQPLGPRKLSKAIYQCLERSRLLSPTRSQDSVPTDESAARTIPTLQSFPFPAVSSGTSRTAAPASIASTTEAAQQVTMPAVKSDSVLCVDDNSLNRKLLTNFIKSKGLTPVAASNGKEAVDRFKAANGAFKCVLMG</sequence>
<dbReference type="Proteomes" id="UP000027920">
    <property type="component" value="Unassembled WGS sequence"/>
</dbReference>
<dbReference type="InterPro" id="IPR001789">
    <property type="entry name" value="Sig_transdc_resp-reg_receiver"/>
</dbReference>
<feature type="compositionally biased region" description="Low complexity" evidence="7">
    <location>
        <begin position="357"/>
        <end position="370"/>
    </location>
</feature>
<dbReference type="InterPro" id="IPR029016">
    <property type="entry name" value="GAF-like_dom_sf"/>
</dbReference>
<dbReference type="SMART" id="SM00388">
    <property type="entry name" value="HisKA"/>
    <property type="match status" value="1"/>
</dbReference>
<evidence type="ECO:0000256" key="5">
    <source>
        <dbReference type="ARBA" id="ARBA00022777"/>
    </source>
</evidence>
<dbReference type="PROSITE" id="PS50109">
    <property type="entry name" value="HIS_KIN"/>
    <property type="match status" value="1"/>
</dbReference>
<feature type="compositionally biased region" description="Basic and acidic residues" evidence="7">
    <location>
        <begin position="643"/>
        <end position="658"/>
    </location>
</feature>
<dbReference type="PANTHER" id="PTHR43047:SF72">
    <property type="entry name" value="OSMOSENSING HISTIDINE PROTEIN KINASE SLN1"/>
    <property type="match status" value="1"/>
</dbReference>
<dbReference type="SMART" id="SM00387">
    <property type="entry name" value="HATPase_c"/>
    <property type="match status" value="1"/>
</dbReference>
<evidence type="ECO:0000313" key="11">
    <source>
        <dbReference type="Proteomes" id="UP000027920"/>
    </source>
</evidence>
<dbReference type="EMBL" id="AMGV01000001">
    <property type="protein sequence ID" value="KEF63261.1"/>
    <property type="molecule type" value="Genomic_DNA"/>
</dbReference>
<dbReference type="Pfam" id="PF01590">
    <property type="entry name" value="GAF"/>
    <property type="match status" value="1"/>
</dbReference>
<dbReference type="SUPFAM" id="SSF55781">
    <property type="entry name" value="GAF domain-like"/>
    <property type="match status" value="1"/>
</dbReference>
<evidence type="ECO:0000256" key="7">
    <source>
        <dbReference type="SAM" id="MobiDB-lite"/>
    </source>
</evidence>
<dbReference type="GO" id="GO:0000155">
    <property type="term" value="F:phosphorelay sensor kinase activity"/>
    <property type="evidence" value="ECO:0007669"/>
    <property type="project" value="InterPro"/>
</dbReference>
<reference evidence="10 11" key="1">
    <citation type="submission" date="2013-03" db="EMBL/GenBank/DDBJ databases">
        <title>The Genome Sequence of Exophiala aquamarina CBS 119918.</title>
        <authorList>
            <consortium name="The Broad Institute Genomics Platform"/>
            <person name="Cuomo C."/>
            <person name="de Hoog S."/>
            <person name="Gorbushina A."/>
            <person name="Walker B."/>
            <person name="Young S.K."/>
            <person name="Zeng Q."/>
            <person name="Gargeya S."/>
            <person name="Fitzgerald M."/>
            <person name="Haas B."/>
            <person name="Abouelleil A."/>
            <person name="Allen A.W."/>
            <person name="Alvarado L."/>
            <person name="Arachchi H.M."/>
            <person name="Berlin A.M."/>
            <person name="Chapman S.B."/>
            <person name="Gainer-Dewar J."/>
            <person name="Goldberg J."/>
            <person name="Griggs A."/>
            <person name="Gujja S."/>
            <person name="Hansen M."/>
            <person name="Howarth C."/>
            <person name="Imamovic A."/>
            <person name="Ireland A."/>
            <person name="Larimer J."/>
            <person name="McCowan C."/>
            <person name="Murphy C."/>
            <person name="Pearson M."/>
            <person name="Poon T.W."/>
            <person name="Priest M."/>
            <person name="Roberts A."/>
            <person name="Saif S."/>
            <person name="Shea T."/>
            <person name="Sisk P."/>
            <person name="Sykes S."/>
            <person name="Wortman J."/>
            <person name="Nusbaum C."/>
            <person name="Birren B."/>
        </authorList>
    </citation>
    <scope>NUCLEOTIDE SEQUENCE [LARGE SCALE GENOMIC DNA]</scope>
    <source>
        <strain evidence="10 11">CBS 119918</strain>
    </source>
</reference>
<dbReference type="AlphaFoldDB" id="A0A072PTW1"/>
<feature type="region of interest" description="Disordered" evidence="7">
    <location>
        <begin position="447"/>
        <end position="495"/>
    </location>
</feature>
<feature type="domain" description="Histidine kinase" evidence="8">
    <location>
        <begin position="574"/>
        <end position="856"/>
    </location>
</feature>
<dbReference type="GO" id="GO:0005886">
    <property type="term" value="C:plasma membrane"/>
    <property type="evidence" value="ECO:0007669"/>
    <property type="project" value="TreeGrafter"/>
</dbReference>
<dbReference type="Gene3D" id="3.40.50.2300">
    <property type="match status" value="1"/>
</dbReference>
<dbReference type="HOGENOM" id="CLU_002763_0_0_1"/>
<evidence type="ECO:0000256" key="1">
    <source>
        <dbReference type="ARBA" id="ARBA00000085"/>
    </source>
</evidence>
<gene>
    <name evidence="10" type="ORF">A1O9_01238</name>
</gene>
<dbReference type="GeneID" id="25276185"/>
<dbReference type="PROSITE" id="PS50110">
    <property type="entry name" value="RESPONSE_REGULATORY"/>
    <property type="match status" value="1"/>
</dbReference>
<dbReference type="SUPFAM" id="SSF55874">
    <property type="entry name" value="ATPase domain of HSP90 chaperone/DNA topoisomerase II/histidine kinase"/>
    <property type="match status" value="1"/>
</dbReference>
<dbReference type="Gene3D" id="3.30.450.40">
    <property type="match status" value="1"/>
</dbReference>
<dbReference type="InterPro" id="IPR036890">
    <property type="entry name" value="HATPase_C_sf"/>
</dbReference>
<dbReference type="InterPro" id="IPR003018">
    <property type="entry name" value="GAF"/>
</dbReference>
<dbReference type="GO" id="GO:0009927">
    <property type="term" value="F:histidine phosphotransfer kinase activity"/>
    <property type="evidence" value="ECO:0007669"/>
    <property type="project" value="TreeGrafter"/>
</dbReference>